<name>X1VUA3_9ZZZZ</name>
<comment type="caution">
    <text evidence="1">The sequence shown here is derived from an EMBL/GenBank/DDBJ whole genome shotgun (WGS) entry which is preliminary data.</text>
</comment>
<protein>
    <submittedName>
        <fullName evidence="1">Uncharacterized protein</fullName>
    </submittedName>
</protein>
<proteinExistence type="predicted"/>
<dbReference type="AlphaFoldDB" id="X1VUA3"/>
<gene>
    <name evidence="1" type="ORF">S12H4_55412</name>
</gene>
<organism evidence="1">
    <name type="scientific">marine sediment metagenome</name>
    <dbReference type="NCBI Taxonomy" id="412755"/>
    <lineage>
        <taxon>unclassified sequences</taxon>
        <taxon>metagenomes</taxon>
        <taxon>ecological metagenomes</taxon>
    </lineage>
</organism>
<sequence>MPEVTYYFNAYTVGVWGNPQNMVDGSLTTYGSTSTKNATQILTGNDCPGTDLGMITKVEIRAYGYGDGDDKITLNGTALTMPSSPGWSSYVDTGITTWAGIVALDATVQFTAVA</sequence>
<accession>X1VUA3</accession>
<reference evidence="1" key="1">
    <citation type="journal article" date="2014" name="Front. Microbiol.">
        <title>High frequency of phylogenetically diverse reductive dehalogenase-homologous genes in deep subseafloor sedimentary metagenomes.</title>
        <authorList>
            <person name="Kawai M."/>
            <person name="Futagami T."/>
            <person name="Toyoda A."/>
            <person name="Takaki Y."/>
            <person name="Nishi S."/>
            <person name="Hori S."/>
            <person name="Arai W."/>
            <person name="Tsubouchi T."/>
            <person name="Morono Y."/>
            <person name="Uchiyama I."/>
            <person name="Ito T."/>
            <person name="Fujiyama A."/>
            <person name="Inagaki F."/>
            <person name="Takami H."/>
        </authorList>
    </citation>
    <scope>NUCLEOTIDE SEQUENCE</scope>
    <source>
        <strain evidence="1">Expedition CK06-06</strain>
    </source>
</reference>
<evidence type="ECO:0000313" key="1">
    <source>
        <dbReference type="EMBL" id="GAJ21166.1"/>
    </source>
</evidence>
<feature type="non-terminal residue" evidence="1">
    <location>
        <position position="114"/>
    </location>
</feature>
<dbReference type="EMBL" id="BARW01035542">
    <property type="protein sequence ID" value="GAJ21166.1"/>
    <property type="molecule type" value="Genomic_DNA"/>
</dbReference>